<accession>W4MDK5</accession>
<evidence type="ECO:0008006" key="4">
    <source>
        <dbReference type="Google" id="ProtNLM"/>
    </source>
</evidence>
<gene>
    <name evidence="2" type="ORF">ETSY2_05490</name>
</gene>
<dbReference type="GO" id="GO:0008410">
    <property type="term" value="F:CoA-transferase activity"/>
    <property type="evidence" value="ECO:0007669"/>
    <property type="project" value="TreeGrafter"/>
</dbReference>
<comment type="caution">
    <text evidence="2">The sequence shown here is derived from an EMBL/GenBank/DDBJ whole genome shotgun (WGS) entry which is preliminary data.</text>
</comment>
<proteinExistence type="predicted"/>
<dbReference type="PANTHER" id="PTHR48207:SF3">
    <property type="entry name" value="SUCCINATE--HYDROXYMETHYLGLUTARATE COA-TRANSFERASE"/>
    <property type="match status" value="1"/>
</dbReference>
<dbReference type="AlphaFoldDB" id="W4MDK5"/>
<dbReference type="PANTHER" id="PTHR48207">
    <property type="entry name" value="SUCCINATE--HYDROXYMETHYLGLUTARATE COA-TRANSFERASE"/>
    <property type="match status" value="1"/>
</dbReference>
<dbReference type="Gene3D" id="3.30.1540.10">
    <property type="entry name" value="formyl-coa transferase, domain 3"/>
    <property type="match status" value="1"/>
</dbReference>
<dbReference type="Gene3D" id="3.40.50.10540">
    <property type="entry name" value="Crotonobetainyl-coa:carnitine coa-transferase, domain 1"/>
    <property type="match status" value="1"/>
</dbReference>
<sequence length="396" mass="43339">MMMPGALSGIRVIESTQHLAGPSCAMFLADMGAEVIKIERPGQGDASRILGKLQNGESPMYTVLNRNKLGMTLNYKDPRAIKIFMELASESDIIVENNRAGVMDRLGLGYDAVRQVNPQIIYASLSGFGQSGPYRDRGGYDTIAQGMSGIMSATGNPGAPPAKAGVPIIDIGTGLFTAYGILSAYIHRQRTGEGQYLDMALLDCAIAFSMWESAAVFSGGEVPSPFGSMHRRNQPHGAFKTKDGYFCIAADQQHHWKRFCELAGLEDLIDDPRFATNRDRVEHLDDLQAAMEAALVHKTSNEWNDILSAEGIPCGPVYRYDQVFDDPHVQHRQMAVDVDHPKAGRITMTNTPLKLSQTPGQVRMPAPTLSQHTDEILRRLGYDDAAVAQYHDEGVV</sequence>
<evidence type="ECO:0000313" key="2">
    <source>
        <dbReference type="EMBL" id="ETX08419.1"/>
    </source>
</evidence>
<evidence type="ECO:0000313" key="3">
    <source>
        <dbReference type="Proteomes" id="UP000019140"/>
    </source>
</evidence>
<dbReference type="Proteomes" id="UP000019140">
    <property type="component" value="Unassembled WGS sequence"/>
</dbReference>
<keyword evidence="1" id="KW-0808">Transferase</keyword>
<dbReference type="EMBL" id="AZHX01000227">
    <property type="protein sequence ID" value="ETX08419.1"/>
    <property type="molecule type" value="Genomic_DNA"/>
</dbReference>
<protein>
    <recommendedName>
        <fullName evidence="4">CoA transferase</fullName>
    </recommendedName>
</protein>
<keyword evidence="3" id="KW-1185">Reference proteome</keyword>
<dbReference type="InterPro" id="IPR050483">
    <property type="entry name" value="CoA-transferase_III_domain"/>
</dbReference>
<dbReference type="InterPro" id="IPR044855">
    <property type="entry name" value="CoA-Trfase_III_dom3_sf"/>
</dbReference>
<name>W4MDK5_9BACT</name>
<evidence type="ECO:0000256" key="1">
    <source>
        <dbReference type="ARBA" id="ARBA00022679"/>
    </source>
</evidence>
<reference evidence="2 3" key="1">
    <citation type="journal article" date="2014" name="Nature">
        <title>An environmental bacterial taxon with a large and distinct metabolic repertoire.</title>
        <authorList>
            <person name="Wilson M.C."/>
            <person name="Mori T."/>
            <person name="Ruckert C."/>
            <person name="Uria A.R."/>
            <person name="Helf M.J."/>
            <person name="Takada K."/>
            <person name="Gernert C."/>
            <person name="Steffens U.A."/>
            <person name="Heycke N."/>
            <person name="Schmitt S."/>
            <person name="Rinke C."/>
            <person name="Helfrich E.J."/>
            <person name="Brachmann A.O."/>
            <person name="Gurgui C."/>
            <person name="Wakimoto T."/>
            <person name="Kracht M."/>
            <person name="Crusemann M."/>
            <person name="Hentschel U."/>
            <person name="Abe I."/>
            <person name="Matsunaga S."/>
            <person name="Kalinowski J."/>
            <person name="Takeyama H."/>
            <person name="Piel J."/>
        </authorList>
    </citation>
    <scope>NUCLEOTIDE SEQUENCE [LARGE SCALE GENOMIC DNA]</scope>
    <source>
        <strain evidence="3">TSY2</strain>
    </source>
</reference>
<dbReference type="HOGENOM" id="CLU_033975_0_0_7"/>
<dbReference type="InterPro" id="IPR003673">
    <property type="entry name" value="CoA-Trfase_fam_III"/>
</dbReference>
<organism evidence="2 3">
    <name type="scientific">Candidatus Entotheonella gemina</name>
    <dbReference type="NCBI Taxonomy" id="1429439"/>
    <lineage>
        <taxon>Bacteria</taxon>
        <taxon>Pseudomonadati</taxon>
        <taxon>Nitrospinota/Tectimicrobiota group</taxon>
        <taxon>Candidatus Tectimicrobiota</taxon>
        <taxon>Candidatus Entotheonellia</taxon>
        <taxon>Candidatus Entotheonellales</taxon>
        <taxon>Candidatus Entotheonellaceae</taxon>
        <taxon>Candidatus Entotheonella</taxon>
    </lineage>
</organism>
<dbReference type="SUPFAM" id="SSF89796">
    <property type="entry name" value="CoA-transferase family III (CaiB/BaiF)"/>
    <property type="match status" value="1"/>
</dbReference>
<dbReference type="Pfam" id="PF02515">
    <property type="entry name" value="CoA_transf_3"/>
    <property type="match status" value="1"/>
</dbReference>
<dbReference type="InterPro" id="IPR023606">
    <property type="entry name" value="CoA-Trfase_III_dom_1_sf"/>
</dbReference>